<protein>
    <submittedName>
        <fullName evidence="1">Uncharacterized protein</fullName>
    </submittedName>
</protein>
<evidence type="ECO:0000313" key="1">
    <source>
        <dbReference type="EMBL" id="MBW85660.1"/>
    </source>
</evidence>
<proteinExistence type="predicted"/>
<sequence>MLVAAKGVQGHSGPWSNV</sequence>
<dbReference type="EMBL" id="GGEC01005177">
    <property type="protein sequence ID" value="MBW85660.1"/>
    <property type="molecule type" value="Transcribed_RNA"/>
</dbReference>
<dbReference type="AlphaFoldDB" id="A0A2P2IWR7"/>
<reference evidence="1" key="1">
    <citation type="submission" date="2018-02" db="EMBL/GenBank/DDBJ databases">
        <title>Rhizophora mucronata_Transcriptome.</title>
        <authorList>
            <person name="Meera S.P."/>
            <person name="Sreeshan A."/>
            <person name="Augustine A."/>
        </authorList>
    </citation>
    <scope>NUCLEOTIDE SEQUENCE</scope>
    <source>
        <tissue evidence="1">Leaf</tissue>
    </source>
</reference>
<organism evidence="1">
    <name type="scientific">Rhizophora mucronata</name>
    <name type="common">Asiatic mangrove</name>
    <dbReference type="NCBI Taxonomy" id="61149"/>
    <lineage>
        <taxon>Eukaryota</taxon>
        <taxon>Viridiplantae</taxon>
        <taxon>Streptophyta</taxon>
        <taxon>Embryophyta</taxon>
        <taxon>Tracheophyta</taxon>
        <taxon>Spermatophyta</taxon>
        <taxon>Magnoliopsida</taxon>
        <taxon>eudicotyledons</taxon>
        <taxon>Gunneridae</taxon>
        <taxon>Pentapetalae</taxon>
        <taxon>rosids</taxon>
        <taxon>fabids</taxon>
        <taxon>Malpighiales</taxon>
        <taxon>Rhizophoraceae</taxon>
        <taxon>Rhizophora</taxon>
    </lineage>
</organism>
<accession>A0A2P2IWR7</accession>
<name>A0A2P2IWR7_RHIMU</name>